<dbReference type="Pfam" id="PF13392">
    <property type="entry name" value="HNH_3"/>
    <property type="match status" value="1"/>
</dbReference>
<dbReference type="SUPFAM" id="SSF54060">
    <property type="entry name" value="His-Me finger endonucleases"/>
    <property type="match status" value="1"/>
</dbReference>
<dbReference type="SMART" id="SM00507">
    <property type="entry name" value="HNHc"/>
    <property type="match status" value="1"/>
</dbReference>
<organism evidence="2 3">
    <name type="scientific">Deinococcus ruber</name>
    <dbReference type="NCBI Taxonomy" id="1848197"/>
    <lineage>
        <taxon>Bacteria</taxon>
        <taxon>Thermotogati</taxon>
        <taxon>Deinococcota</taxon>
        <taxon>Deinococci</taxon>
        <taxon>Deinococcales</taxon>
        <taxon>Deinococcaceae</taxon>
        <taxon>Deinococcus</taxon>
    </lineage>
</organism>
<dbReference type="InterPro" id="IPR044925">
    <property type="entry name" value="His-Me_finger_sf"/>
</dbReference>
<dbReference type="InterPro" id="IPR003615">
    <property type="entry name" value="HNH_nuc"/>
</dbReference>
<gene>
    <name evidence="2" type="ORF">GCM10008957_31300</name>
</gene>
<comment type="caution">
    <text evidence="2">The sequence shown here is derived from an EMBL/GenBank/DDBJ whole genome shotgun (WGS) entry which is preliminary data.</text>
</comment>
<dbReference type="EMBL" id="BMQL01000019">
    <property type="protein sequence ID" value="GGR16392.1"/>
    <property type="molecule type" value="Genomic_DNA"/>
</dbReference>
<name>A0A918F7H8_9DEIO</name>
<accession>A0A918F7H8</accession>
<evidence type="ECO:0000259" key="1">
    <source>
        <dbReference type="SMART" id="SM00507"/>
    </source>
</evidence>
<dbReference type="Gene3D" id="3.90.75.20">
    <property type="match status" value="1"/>
</dbReference>
<evidence type="ECO:0000313" key="2">
    <source>
        <dbReference type="EMBL" id="GGR16392.1"/>
    </source>
</evidence>
<feature type="domain" description="HNH nuclease" evidence="1">
    <location>
        <begin position="92"/>
        <end position="140"/>
    </location>
</feature>
<sequence>MNGGVAFALRHSLSRPIPNLDWLRQLDLRKESRLKASDFANALAALIPGFSMYLVHRHGLIISFARLTPNILTPSNGGQGYQLVRILSDDGKLYPKVVHRFVAQVFIPNPANKRVVNHINGNKQDNRVENLEWLTHSENNLHAIDTGLKRMRGEDNHMAHLTASDVQRVKELRAAGMVQREIAQIVGCSRQHVAKLLNGSRWGHLEAQA</sequence>
<dbReference type="Proteomes" id="UP000603865">
    <property type="component" value="Unassembled WGS sequence"/>
</dbReference>
<keyword evidence="3" id="KW-1185">Reference proteome</keyword>
<protein>
    <recommendedName>
        <fullName evidence="1">HNH nuclease domain-containing protein</fullName>
    </recommendedName>
</protein>
<proteinExistence type="predicted"/>
<reference evidence="2" key="2">
    <citation type="submission" date="2020-09" db="EMBL/GenBank/DDBJ databases">
        <authorList>
            <person name="Sun Q."/>
            <person name="Ohkuma M."/>
        </authorList>
    </citation>
    <scope>NUCLEOTIDE SEQUENCE</scope>
    <source>
        <strain evidence="2">JCM 31311</strain>
    </source>
</reference>
<reference evidence="2" key="1">
    <citation type="journal article" date="2014" name="Int. J. Syst. Evol. Microbiol.">
        <title>Complete genome sequence of Corynebacterium casei LMG S-19264T (=DSM 44701T), isolated from a smear-ripened cheese.</title>
        <authorList>
            <consortium name="US DOE Joint Genome Institute (JGI-PGF)"/>
            <person name="Walter F."/>
            <person name="Albersmeier A."/>
            <person name="Kalinowski J."/>
            <person name="Ruckert C."/>
        </authorList>
    </citation>
    <scope>NUCLEOTIDE SEQUENCE</scope>
    <source>
        <strain evidence="2">JCM 31311</strain>
    </source>
</reference>
<dbReference type="AlphaFoldDB" id="A0A918F7H8"/>
<evidence type="ECO:0000313" key="3">
    <source>
        <dbReference type="Proteomes" id="UP000603865"/>
    </source>
</evidence>